<protein>
    <submittedName>
        <fullName evidence="2">Uncharacterized protein</fullName>
    </submittedName>
</protein>
<keyword evidence="3" id="KW-1185">Reference proteome</keyword>
<proteinExistence type="predicted"/>
<gene>
    <name evidence="2" type="ORF">EDI_004960</name>
</gene>
<keyword evidence="1" id="KW-1133">Transmembrane helix</keyword>
<dbReference type="EMBL" id="DS548247">
    <property type="protein sequence ID" value="EDR29015.1"/>
    <property type="molecule type" value="Genomic_DNA"/>
</dbReference>
<evidence type="ECO:0000313" key="2">
    <source>
        <dbReference type="EMBL" id="EDR29015.1"/>
    </source>
</evidence>
<evidence type="ECO:0000256" key="1">
    <source>
        <dbReference type="SAM" id="Phobius"/>
    </source>
</evidence>
<dbReference type="OrthoDB" id="25764at2759"/>
<keyword evidence="1" id="KW-0472">Membrane</keyword>
<sequence>MKVCDTLLFVSTSLMVIALFVAGITDSPKYHDIEITDWLCDHNRLLCLKNLPQHNTQCEPQLSFNSATSRDVVMGTFIPKSGWTEGHLESMSYVFYLMRQTIPKAHLVLFLAEQLKGIDIWDKMVRTYSIDAIYVTLPEGWNMINYRFMLYKEYLKEHEGEIDRVIFCDSKDIYILRDPFKQINNQNSLIIGREFRSSEDNDYYSYDGFYQYYNNYIWMKDAYGEDFTKELKKKKAPINNAGFGGGDVHSVLKLLTIWTNEMVRVGGQKRWGFDQAVYNYLIYNGTISSKFPYAHFADCKHDRICMFSEKRVNLVKGIPYMFDGCIPHVLHREGLSFNMMDVKRYPHNNFI</sequence>
<name>B0E901_ENTDS</name>
<dbReference type="RefSeq" id="XP_001734833.1">
    <property type="nucleotide sequence ID" value="XM_001734781.1"/>
</dbReference>
<feature type="transmembrane region" description="Helical" evidence="1">
    <location>
        <begin position="7"/>
        <end position="25"/>
    </location>
</feature>
<dbReference type="Proteomes" id="UP000008076">
    <property type="component" value="Unassembled WGS sequence"/>
</dbReference>
<dbReference type="OMA" id="KRYPHNN"/>
<dbReference type="VEuPathDB" id="AmoebaDB:EDI_004960"/>
<organism evidence="3">
    <name type="scientific">Entamoeba dispar (strain ATCC PRA-260 / SAW760)</name>
    <dbReference type="NCBI Taxonomy" id="370354"/>
    <lineage>
        <taxon>Eukaryota</taxon>
        <taxon>Amoebozoa</taxon>
        <taxon>Evosea</taxon>
        <taxon>Archamoebae</taxon>
        <taxon>Mastigamoebida</taxon>
        <taxon>Entamoebidae</taxon>
        <taxon>Entamoeba</taxon>
    </lineage>
</organism>
<dbReference type="eggNOG" id="ENOG502RFHM">
    <property type="taxonomic scope" value="Eukaryota"/>
</dbReference>
<dbReference type="AlphaFoldDB" id="B0E901"/>
<evidence type="ECO:0000313" key="3">
    <source>
        <dbReference type="Proteomes" id="UP000008076"/>
    </source>
</evidence>
<keyword evidence="1" id="KW-0812">Transmembrane</keyword>
<reference evidence="3" key="1">
    <citation type="submission" date="2007-12" db="EMBL/GenBank/DDBJ databases">
        <title>Annotation of Entamoeba dispar SAW760.</title>
        <authorList>
            <person name="Lorenzi H."/>
            <person name="Inman J."/>
            <person name="Schobel S."/>
            <person name="Amedeo P."/>
            <person name="Caler E."/>
        </authorList>
    </citation>
    <scope>NUCLEOTIDE SEQUENCE [LARGE SCALE GENOMIC DNA]</scope>
    <source>
        <strain evidence="3">ATCC PRA-260 / SAW760</strain>
    </source>
</reference>
<accession>B0E901</accession>
<dbReference type="GeneID" id="5879758"/>
<dbReference type="KEGG" id="edi:EDI_004960"/>